<dbReference type="AlphaFoldDB" id="A0A4Z2ISK7"/>
<protein>
    <submittedName>
        <fullName evidence="1">Uncharacterized protein</fullName>
    </submittedName>
</protein>
<reference evidence="1 2" key="1">
    <citation type="submission" date="2019-03" db="EMBL/GenBank/DDBJ databases">
        <title>First draft genome of Liparis tanakae, snailfish: a comprehensive survey of snailfish specific genes.</title>
        <authorList>
            <person name="Kim W."/>
            <person name="Song I."/>
            <person name="Jeong J.-H."/>
            <person name="Kim D."/>
            <person name="Kim S."/>
            <person name="Ryu S."/>
            <person name="Song J.Y."/>
            <person name="Lee S.K."/>
        </authorList>
    </citation>
    <scope>NUCLEOTIDE SEQUENCE [LARGE SCALE GENOMIC DNA]</scope>
    <source>
        <tissue evidence="1">Muscle</tissue>
    </source>
</reference>
<evidence type="ECO:0000313" key="2">
    <source>
        <dbReference type="Proteomes" id="UP000314294"/>
    </source>
</evidence>
<comment type="caution">
    <text evidence="1">The sequence shown here is derived from an EMBL/GenBank/DDBJ whole genome shotgun (WGS) entry which is preliminary data.</text>
</comment>
<sequence length="119" mass="13324">MGPRALKVLSVCLWSCRKRSSLQNFTKLIQPLLPVSPRYEQMIGGSLGGDARREGVFSDRLHPPLPLRPLPLLFLCLVSSVLPFARNTHLVSFLMGRFSNFFPLTTDSMTHRGSRDGRG</sequence>
<gene>
    <name evidence="1" type="ORF">EYF80_008645</name>
</gene>
<proteinExistence type="predicted"/>
<keyword evidence="2" id="KW-1185">Reference proteome</keyword>
<dbReference type="Proteomes" id="UP000314294">
    <property type="component" value="Unassembled WGS sequence"/>
</dbReference>
<name>A0A4Z2ISK7_9TELE</name>
<accession>A0A4Z2ISK7</accession>
<organism evidence="1 2">
    <name type="scientific">Liparis tanakae</name>
    <name type="common">Tanaka's snailfish</name>
    <dbReference type="NCBI Taxonomy" id="230148"/>
    <lineage>
        <taxon>Eukaryota</taxon>
        <taxon>Metazoa</taxon>
        <taxon>Chordata</taxon>
        <taxon>Craniata</taxon>
        <taxon>Vertebrata</taxon>
        <taxon>Euteleostomi</taxon>
        <taxon>Actinopterygii</taxon>
        <taxon>Neopterygii</taxon>
        <taxon>Teleostei</taxon>
        <taxon>Neoteleostei</taxon>
        <taxon>Acanthomorphata</taxon>
        <taxon>Eupercaria</taxon>
        <taxon>Perciformes</taxon>
        <taxon>Cottioidei</taxon>
        <taxon>Cottales</taxon>
        <taxon>Liparidae</taxon>
        <taxon>Liparis</taxon>
    </lineage>
</organism>
<dbReference type="EMBL" id="SRLO01000049">
    <property type="protein sequence ID" value="TNN80989.1"/>
    <property type="molecule type" value="Genomic_DNA"/>
</dbReference>
<evidence type="ECO:0000313" key="1">
    <source>
        <dbReference type="EMBL" id="TNN80989.1"/>
    </source>
</evidence>